<proteinExistence type="predicted"/>
<protein>
    <submittedName>
        <fullName evidence="1">Uncharacterized protein</fullName>
    </submittedName>
</protein>
<evidence type="ECO:0000313" key="1">
    <source>
        <dbReference type="EMBL" id="TFL02136.1"/>
    </source>
</evidence>
<dbReference type="AlphaFoldDB" id="A0A5C3QJM7"/>
<dbReference type="SUPFAM" id="SSF81383">
    <property type="entry name" value="F-box domain"/>
    <property type="match status" value="1"/>
</dbReference>
<reference evidence="1 2" key="1">
    <citation type="journal article" date="2019" name="Nat. Ecol. Evol.">
        <title>Megaphylogeny resolves global patterns of mushroom evolution.</title>
        <authorList>
            <person name="Varga T."/>
            <person name="Krizsan K."/>
            <person name="Foldi C."/>
            <person name="Dima B."/>
            <person name="Sanchez-Garcia M."/>
            <person name="Sanchez-Ramirez S."/>
            <person name="Szollosi G.J."/>
            <person name="Szarkandi J.G."/>
            <person name="Papp V."/>
            <person name="Albert L."/>
            <person name="Andreopoulos W."/>
            <person name="Angelini C."/>
            <person name="Antonin V."/>
            <person name="Barry K.W."/>
            <person name="Bougher N.L."/>
            <person name="Buchanan P."/>
            <person name="Buyck B."/>
            <person name="Bense V."/>
            <person name="Catcheside P."/>
            <person name="Chovatia M."/>
            <person name="Cooper J."/>
            <person name="Damon W."/>
            <person name="Desjardin D."/>
            <person name="Finy P."/>
            <person name="Geml J."/>
            <person name="Haridas S."/>
            <person name="Hughes K."/>
            <person name="Justo A."/>
            <person name="Karasinski D."/>
            <person name="Kautmanova I."/>
            <person name="Kiss B."/>
            <person name="Kocsube S."/>
            <person name="Kotiranta H."/>
            <person name="LaButti K.M."/>
            <person name="Lechner B.E."/>
            <person name="Liimatainen K."/>
            <person name="Lipzen A."/>
            <person name="Lukacs Z."/>
            <person name="Mihaltcheva S."/>
            <person name="Morgado L.N."/>
            <person name="Niskanen T."/>
            <person name="Noordeloos M.E."/>
            <person name="Ohm R.A."/>
            <person name="Ortiz-Santana B."/>
            <person name="Ovrebo C."/>
            <person name="Racz N."/>
            <person name="Riley R."/>
            <person name="Savchenko A."/>
            <person name="Shiryaev A."/>
            <person name="Soop K."/>
            <person name="Spirin V."/>
            <person name="Szebenyi C."/>
            <person name="Tomsovsky M."/>
            <person name="Tulloss R.E."/>
            <person name="Uehling J."/>
            <person name="Grigoriev I.V."/>
            <person name="Vagvolgyi C."/>
            <person name="Papp T."/>
            <person name="Martin F.M."/>
            <person name="Miettinen O."/>
            <person name="Hibbett D.S."/>
            <person name="Nagy L.G."/>
        </authorList>
    </citation>
    <scope>NUCLEOTIDE SEQUENCE [LARGE SCALE GENOMIC DNA]</scope>
    <source>
        <strain evidence="1 2">CBS 309.79</strain>
    </source>
</reference>
<evidence type="ECO:0000313" key="2">
    <source>
        <dbReference type="Proteomes" id="UP000305067"/>
    </source>
</evidence>
<keyword evidence="2" id="KW-1185">Reference proteome</keyword>
<name>A0A5C3QJM7_9AGAR</name>
<gene>
    <name evidence="1" type="ORF">BDV98DRAFT_566754</name>
</gene>
<dbReference type="Proteomes" id="UP000305067">
    <property type="component" value="Unassembled WGS sequence"/>
</dbReference>
<dbReference type="STRING" id="1884261.A0A5C3QJM7"/>
<organism evidence="1 2">
    <name type="scientific">Pterulicium gracile</name>
    <dbReference type="NCBI Taxonomy" id="1884261"/>
    <lineage>
        <taxon>Eukaryota</taxon>
        <taxon>Fungi</taxon>
        <taxon>Dikarya</taxon>
        <taxon>Basidiomycota</taxon>
        <taxon>Agaricomycotina</taxon>
        <taxon>Agaricomycetes</taxon>
        <taxon>Agaricomycetidae</taxon>
        <taxon>Agaricales</taxon>
        <taxon>Pleurotineae</taxon>
        <taxon>Pterulaceae</taxon>
        <taxon>Pterulicium</taxon>
    </lineage>
</organism>
<dbReference type="InterPro" id="IPR036047">
    <property type="entry name" value="F-box-like_dom_sf"/>
</dbReference>
<sequence>MDTALSFIPPDEPPASDQKNQAAALVSPINRLPETVLESIFTLGFPPAYTADHPSVCKNRMYLESTIIRVISSVCRTWRQVVISYPHFWAHPCFRRPVDDQKHLRFDHRSWLDIVITRSQSAPIKVYVSSESWKYLQGPQEDALTASELESAASSLRFLGSTMDRWAHAFLEGPLLPGITTYFPPAPGRFPLLGQLHLRPGDDSPLDPDPHYSGMLGGWQGWAVEGAGFDCAPKLTHIKLSGCMRTSLSTLRLPWHQLTTLIITLACQTTTPHILHILSVTSLLVHLTLESAQAFHLPSAESALTGDVQVVLPRLRSLHLGIPDDHWPPYRRGVHIAHLSHGFHFFSRSLHLPALEEASWDYSLIRVGPVVHGRMIEDFATLLRTSTMGISTLRLSIGFEDCGDDLPYPGRRLPAPFASLVSSMLPTLCSFTLEVRELDWDDWSTIINLHRPGTVIDDVLQALSSPSRNHESNSDHGTGLHEIHLHGGATLRPQLLSKLVQSELQANGAPPSQRLLHLKDVWFFEEEPKDALEIKSNFMEVVDDLSLDDDPPDYYTQEMKEFLSLLKHQEHVDVSMEECKVAKHQARALS</sequence>
<dbReference type="EMBL" id="ML178823">
    <property type="protein sequence ID" value="TFL02136.1"/>
    <property type="molecule type" value="Genomic_DNA"/>
</dbReference>
<accession>A0A5C3QJM7</accession>